<protein>
    <recommendedName>
        <fullName evidence="2">histidine kinase</fullName>
        <ecNumber evidence="2">2.7.13.3</ecNumber>
    </recommendedName>
</protein>
<dbReference type="PANTHER" id="PTHR43047">
    <property type="entry name" value="TWO-COMPONENT HISTIDINE PROTEIN KINASE"/>
    <property type="match status" value="1"/>
</dbReference>
<dbReference type="PANTHER" id="PTHR43047:SF72">
    <property type="entry name" value="OSMOSENSING HISTIDINE PROTEIN KINASE SLN1"/>
    <property type="match status" value="1"/>
</dbReference>
<dbReference type="GO" id="GO:0005886">
    <property type="term" value="C:plasma membrane"/>
    <property type="evidence" value="ECO:0007669"/>
    <property type="project" value="TreeGrafter"/>
</dbReference>
<dbReference type="PhylomeDB" id="A0A0G4HYQ9"/>
<dbReference type="PRINTS" id="PR00344">
    <property type="entry name" value="BCTRLSENSOR"/>
</dbReference>
<evidence type="ECO:0000313" key="6">
    <source>
        <dbReference type="EMBL" id="CEM49674.1"/>
    </source>
</evidence>
<gene>
    <name evidence="6" type="ORF">Cvel_9540</name>
</gene>
<organism evidence="6">
    <name type="scientific">Chromera velia CCMP2878</name>
    <dbReference type="NCBI Taxonomy" id="1169474"/>
    <lineage>
        <taxon>Eukaryota</taxon>
        <taxon>Sar</taxon>
        <taxon>Alveolata</taxon>
        <taxon>Colpodellida</taxon>
        <taxon>Chromeraceae</taxon>
        <taxon>Chromera</taxon>
    </lineage>
</organism>
<dbReference type="InterPro" id="IPR005467">
    <property type="entry name" value="His_kinase_dom"/>
</dbReference>
<evidence type="ECO:0000256" key="3">
    <source>
        <dbReference type="ARBA" id="ARBA00022679"/>
    </source>
</evidence>
<dbReference type="Gene3D" id="3.30.565.10">
    <property type="entry name" value="Histidine kinase-like ATPase, C-terminal domain"/>
    <property type="match status" value="1"/>
</dbReference>
<evidence type="ECO:0000256" key="4">
    <source>
        <dbReference type="ARBA" id="ARBA00022777"/>
    </source>
</evidence>
<reference evidence="6" key="1">
    <citation type="submission" date="2014-11" db="EMBL/GenBank/DDBJ databases">
        <authorList>
            <person name="Otto D Thomas"/>
            <person name="Naeem Raeece"/>
        </authorList>
    </citation>
    <scope>NUCLEOTIDE SEQUENCE</scope>
</reference>
<dbReference type="GO" id="GO:0009927">
    <property type="term" value="F:histidine phosphotransfer kinase activity"/>
    <property type="evidence" value="ECO:0007669"/>
    <property type="project" value="TreeGrafter"/>
</dbReference>
<dbReference type="EMBL" id="CDMZ01004411">
    <property type="protein sequence ID" value="CEM49674.1"/>
    <property type="molecule type" value="Genomic_DNA"/>
</dbReference>
<keyword evidence="3" id="KW-0808">Transferase</keyword>
<evidence type="ECO:0000256" key="2">
    <source>
        <dbReference type="ARBA" id="ARBA00012438"/>
    </source>
</evidence>
<dbReference type="EC" id="2.7.13.3" evidence="2"/>
<dbReference type="GO" id="GO:0000155">
    <property type="term" value="F:phosphorelay sensor kinase activity"/>
    <property type="evidence" value="ECO:0007669"/>
    <property type="project" value="TreeGrafter"/>
</dbReference>
<feature type="domain" description="Histidine kinase" evidence="5">
    <location>
        <begin position="19"/>
        <end position="157"/>
    </location>
</feature>
<keyword evidence="4" id="KW-0418">Kinase</keyword>
<proteinExistence type="predicted"/>
<dbReference type="InterPro" id="IPR004358">
    <property type="entry name" value="Sig_transdc_His_kin-like_C"/>
</dbReference>
<dbReference type="PROSITE" id="PS50109">
    <property type="entry name" value="HIS_KIN"/>
    <property type="match status" value="1"/>
</dbReference>
<evidence type="ECO:0000259" key="5">
    <source>
        <dbReference type="PROSITE" id="PS50109"/>
    </source>
</evidence>
<dbReference type="InterPro" id="IPR003594">
    <property type="entry name" value="HATPase_dom"/>
</dbReference>
<dbReference type="AlphaFoldDB" id="A0A0G4HYQ9"/>
<evidence type="ECO:0000256" key="1">
    <source>
        <dbReference type="ARBA" id="ARBA00000085"/>
    </source>
</evidence>
<dbReference type="SMART" id="SM00387">
    <property type="entry name" value="HATPase_c"/>
    <property type="match status" value="1"/>
</dbReference>
<dbReference type="VEuPathDB" id="CryptoDB:Cvel_9540"/>
<dbReference type="SUPFAM" id="SSF55874">
    <property type="entry name" value="ATPase domain of HSP90 chaperone/DNA topoisomerase II/histidine kinase"/>
    <property type="match status" value="1"/>
</dbReference>
<sequence length="189" mass="20245">MFFSLLVHRRCHCCVNTQAIKYTSKGGNITVEMTVGTPEKMTKSVFSSGDAEPEEAVGSPSSRAVFAHDSTTVVDGVWVTFKVVDTGAGLTADQIDLLMKFEPFTQIAGNATVNEDASGLGLGIAREIVSAHGGNLTMTSRGKGHGCSFVIRMPFQLADCQSMNGTSAQDSLTEMEALGFRSEEARKRR</sequence>
<comment type="catalytic activity">
    <reaction evidence="1">
        <text>ATP + protein L-histidine = ADP + protein N-phospho-L-histidine.</text>
        <dbReference type="EC" id="2.7.13.3"/>
    </reaction>
</comment>
<dbReference type="InterPro" id="IPR036890">
    <property type="entry name" value="HATPase_C_sf"/>
</dbReference>
<accession>A0A0G4HYQ9</accession>
<dbReference type="Pfam" id="PF02518">
    <property type="entry name" value="HATPase_c"/>
    <property type="match status" value="1"/>
</dbReference>
<name>A0A0G4HYQ9_9ALVE</name>